<evidence type="ECO:0000313" key="2">
    <source>
        <dbReference type="Proteomes" id="UP000249723"/>
    </source>
</evidence>
<dbReference type="STRING" id="289078.A0A2X0L2M3"/>
<gene>
    <name evidence="1" type="ORF">BZ3500_MVSOF-1268-A1-R1_CHR9G10850</name>
</gene>
<sequence>MLLVASMGLGSTDMARYRHGPVDFVRAINLASNGSATLPFIDIPLSVFSTPNMLEWQRLNPDCAIKLYTDEQVFCLCSRPFPDRDLPPV</sequence>
<reference evidence="2" key="1">
    <citation type="submission" date="2016-10" db="EMBL/GenBank/DDBJ databases">
        <authorList>
            <person name="Jeantristanb JTB J.-T."/>
            <person name="Ricardo R."/>
        </authorList>
    </citation>
    <scope>NUCLEOTIDE SEQUENCE [LARGE SCALE GENOMIC DNA]</scope>
</reference>
<organism evidence="1 2">
    <name type="scientific">Microbotryum saponariae</name>
    <dbReference type="NCBI Taxonomy" id="289078"/>
    <lineage>
        <taxon>Eukaryota</taxon>
        <taxon>Fungi</taxon>
        <taxon>Dikarya</taxon>
        <taxon>Basidiomycota</taxon>
        <taxon>Pucciniomycotina</taxon>
        <taxon>Microbotryomycetes</taxon>
        <taxon>Microbotryales</taxon>
        <taxon>Microbotryaceae</taxon>
        <taxon>Microbotryum</taxon>
    </lineage>
</organism>
<dbReference type="Proteomes" id="UP000249723">
    <property type="component" value="Unassembled WGS sequence"/>
</dbReference>
<keyword evidence="2" id="KW-1185">Reference proteome</keyword>
<name>A0A2X0L2M3_9BASI</name>
<dbReference type="AlphaFoldDB" id="A0A2X0L2M3"/>
<dbReference type="EMBL" id="FMWP01000107">
    <property type="protein sequence ID" value="SDA00804.1"/>
    <property type="molecule type" value="Genomic_DNA"/>
</dbReference>
<dbReference type="OrthoDB" id="409543at2759"/>
<accession>A0A2X0L2M3</accession>
<evidence type="ECO:0000313" key="1">
    <source>
        <dbReference type="EMBL" id="SDA00804.1"/>
    </source>
</evidence>
<proteinExistence type="predicted"/>
<protein>
    <submittedName>
        <fullName evidence="1">BZ3500_MvSof-1268-A1-R1_Chr9g10850 protein</fullName>
    </submittedName>
</protein>